<proteinExistence type="predicted"/>
<dbReference type="CDD" id="cd08863">
    <property type="entry name" value="SRPBCC_DUF1857"/>
    <property type="match status" value="1"/>
</dbReference>
<name>A0A6A5U5P6_9PLEO</name>
<organism evidence="1 2">
    <name type="scientific">Byssothecium circinans</name>
    <dbReference type="NCBI Taxonomy" id="147558"/>
    <lineage>
        <taxon>Eukaryota</taxon>
        <taxon>Fungi</taxon>
        <taxon>Dikarya</taxon>
        <taxon>Ascomycota</taxon>
        <taxon>Pezizomycotina</taxon>
        <taxon>Dothideomycetes</taxon>
        <taxon>Pleosporomycetidae</taxon>
        <taxon>Pleosporales</taxon>
        <taxon>Massarineae</taxon>
        <taxon>Massarinaceae</taxon>
        <taxon>Byssothecium</taxon>
    </lineage>
</organism>
<dbReference type="InterPro" id="IPR015075">
    <property type="entry name" value="AtaL"/>
</dbReference>
<dbReference type="Proteomes" id="UP000800035">
    <property type="component" value="Unassembled WGS sequence"/>
</dbReference>
<dbReference type="Gene3D" id="3.30.530.20">
    <property type="match status" value="1"/>
</dbReference>
<gene>
    <name evidence="1" type="ORF">CC80DRAFT_288509</name>
</gene>
<dbReference type="Pfam" id="PF08982">
    <property type="entry name" value="AtaL"/>
    <property type="match status" value="1"/>
</dbReference>
<evidence type="ECO:0000313" key="2">
    <source>
        <dbReference type="Proteomes" id="UP000800035"/>
    </source>
</evidence>
<dbReference type="InterPro" id="IPR023393">
    <property type="entry name" value="START-like_dom_sf"/>
</dbReference>
<dbReference type="AlphaFoldDB" id="A0A6A5U5P6"/>
<reference evidence="1" key="1">
    <citation type="journal article" date="2020" name="Stud. Mycol.">
        <title>101 Dothideomycetes genomes: a test case for predicting lifestyles and emergence of pathogens.</title>
        <authorList>
            <person name="Haridas S."/>
            <person name="Albert R."/>
            <person name="Binder M."/>
            <person name="Bloem J."/>
            <person name="Labutti K."/>
            <person name="Salamov A."/>
            <person name="Andreopoulos B."/>
            <person name="Baker S."/>
            <person name="Barry K."/>
            <person name="Bills G."/>
            <person name="Bluhm B."/>
            <person name="Cannon C."/>
            <person name="Castanera R."/>
            <person name="Culley D."/>
            <person name="Daum C."/>
            <person name="Ezra D."/>
            <person name="Gonzalez J."/>
            <person name="Henrissat B."/>
            <person name="Kuo A."/>
            <person name="Liang C."/>
            <person name="Lipzen A."/>
            <person name="Lutzoni F."/>
            <person name="Magnuson J."/>
            <person name="Mondo S."/>
            <person name="Nolan M."/>
            <person name="Ohm R."/>
            <person name="Pangilinan J."/>
            <person name="Park H.-J."/>
            <person name="Ramirez L."/>
            <person name="Alfaro M."/>
            <person name="Sun H."/>
            <person name="Tritt A."/>
            <person name="Yoshinaga Y."/>
            <person name="Zwiers L.-H."/>
            <person name="Turgeon B."/>
            <person name="Goodwin S."/>
            <person name="Spatafora J."/>
            <person name="Crous P."/>
            <person name="Grigoriev I."/>
        </authorList>
    </citation>
    <scope>NUCLEOTIDE SEQUENCE</scope>
    <source>
        <strain evidence="1">CBS 675.92</strain>
    </source>
</reference>
<keyword evidence="2" id="KW-1185">Reference proteome</keyword>
<dbReference type="SUPFAM" id="SSF55961">
    <property type="entry name" value="Bet v1-like"/>
    <property type="match status" value="1"/>
</dbReference>
<dbReference type="EMBL" id="ML976983">
    <property type="protein sequence ID" value="KAF1960211.1"/>
    <property type="molecule type" value="Genomic_DNA"/>
</dbReference>
<accession>A0A6A5U5P6</accession>
<sequence length="161" mass="18103">MVFIAVAYTSPINPPSASPTLNRAQIWKGLQRKVYFAQEFVSVIESCEVIKDEAGVVERVVRFKEGTFVKREAREWVREIGDGWVDFEQEDGTHIRNIVSEGAEGGLYMTYTFEFKFPDLKEGSTQAAKETEKLKAMAKKAVDSSIETIRAMVLDGRISTA</sequence>
<protein>
    <submittedName>
        <fullName evidence="1">DUF1857-domain-containing protein</fullName>
    </submittedName>
</protein>
<dbReference type="OrthoDB" id="2320332at2759"/>
<evidence type="ECO:0000313" key="1">
    <source>
        <dbReference type="EMBL" id="KAF1960211.1"/>
    </source>
</evidence>